<feature type="region of interest" description="Disordered" evidence="1">
    <location>
        <begin position="221"/>
        <end position="245"/>
    </location>
</feature>
<feature type="region of interest" description="Disordered" evidence="1">
    <location>
        <begin position="259"/>
        <end position="363"/>
    </location>
</feature>
<feature type="region of interest" description="Disordered" evidence="1">
    <location>
        <begin position="12"/>
        <end position="61"/>
    </location>
</feature>
<evidence type="ECO:0000313" key="2">
    <source>
        <dbReference type="EnsemblMetazoa" id="AMAM006099-PA"/>
    </source>
</evidence>
<accession>A0A182SG40</accession>
<feature type="compositionally biased region" description="Polar residues" evidence="1">
    <location>
        <begin position="347"/>
        <end position="361"/>
    </location>
</feature>
<dbReference type="Proteomes" id="UP000075901">
    <property type="component" value="Unassembled WGS sequence"/>
</dbReference>
<reference evidence="3" key="1">
    <citation type="submission" date="2013-09" db="EMBL/GenBank/DDBJ databases">
        <title>The Genome Sequence of Anopheles maculatus species B.</title>
        <authorList>
            <consortium name="The Broad Institute Genomics Platform"/>
            <person name="Neafsey D.E."/>
            <person name="Besansky N."/>
            <person name="Howell P."/>
            <person name="Walton C."/>
            <person name="Young S.K."/>
            <person name="Zeng Q."/>
            <person name="Gargeya S."/>
            <person name="Fitzgerald M."/>
            <person name="Haas B."/>
            <person name="Abouelleil A."/>
            <person name="Allen A.W."/>
            <person name="Alvarado L."/>
            <person name="Arachchi H.M."/>
            <person name="Berlin A.M."/>
            <person name="Chapman S.B."/>
            <person name="Gainer-Dewar J."/>
            <person name="Goldberg J."/>
            <person name="Griggs A."/>
            <person name="Gujja S."/>
            <person name="Hansen M."/>
            <person name="Howarth C."/>
            <person name="Imamovic A."/>
            <person name="Ireland A."/>
            <person name="Larimer J."/>
            <person name="McCowan C."/>
            <person name="Murphy C."/>
            <person name="Pearson M."/>
            <person name="Poon T.W."/>
            <person name="Priest M."/>
            <person name="Roberts A."/>
            <person name="Saif S."/>
            <person name="Shea T."/>
            <person name="Sisk P."/>
            <person name="Sykes S."/>
            <person name="Wortman J."/>
            <person name="Nusbaum C."/>
            <person name="Birren B."/>
        </authorList>
    </citation>
    <scope>NUCLEOTIDE SEQUENCE [LARGE SCALE GENOMIC DNA]</scope>
    <source>
        <strain evidence="3">maculatus3</strain>
    </source>
</reference>
<keyword evidence="3" id="KW-1185">Reference proteome</keyword>
<proteinExistence type="predicted"/>
<feature type="compositionally biased region" description="Basic and acidic residues" evidence="1">
    <location>
        <begin position="221"/>
        <end position="230"/>
    </location>
</feature>
<dbReference type="AlphaFoldDB" id="A0A182SG40"/>
<dbReference type="EnsemblMetazoa" id="AMAM006099-RA">
    <property type="protein sequence ID" value="AMAM006099-PA"/>
    <property type="gene ID" value="AMAM006099"/>
</dbReference>
<feature type="compositionally biased region" description="Polar residues" evidence="1">
    <location>
        <begin position="321"/>
        <end position="331"/>
    </location>
</feature>
<name>A0A182SG40_9DIPT</name>
<sequence length="451" mass="49572">VAEDVQEIIQQAIKDHDTHDDDEEETSPVAVETAGSDSAVSDHDEDSEGFELDLETDKSGKVKTIKKHSKVNIKINKTVAQRPTVGDIEWEMPESDARHPQIEISSVNLEDVSNDRRYSLDHIDPVAEGLTLGARTYEKSLSTPGETEQKKSEQIVIISSDNNISEVPADYSGDIDEFIFVQTSPENFAKMEKEQATGGVVTDEDDNSNLVIITEEHYDYELTSDDDRRSSSLLEDPSPPEEKDLEGYTVALSSATEADGQKRFIVGGSSSSESEEDPQQRRREHQSGSTSIVRRTMRTKVVPSGLTITEDESVVLRDDQPNGTSPTITVCQPTPPPAQPPSSSTSNNFSIRTGPGSSSGSDVALHETAGELSDDDETGKWRTQLTPTLLSSLAVHLRALNYLNLLRSFFYTAITSCPFWADNFSHDVLHVVTLLITIQRTTLMNSPTTIS</sequence>
<evidence type="ECO:0000313" key="3">
    <source>
        <dbReference type="Proteomes" id="UP000075901"/>
    </source>
</evidence>
<organism evidence="2 3">
    <name type="scientific">Anopheles maculatus</name>
    <dbReference type="NCBI Taxonomy" id="74869"/>
    <lineage>
        <taxon>Eukaryota</taxon>
        <taxon>Metazoa</taxon>
        <taxon>Ecdysozoa</taxon>
        <taxon>Arthropoda</taxon>
        <taxon>Hexapoda</taxon>
        <taxon>Insecta</taxon>
        <taxon>Pterygota</taxon>
        <taxon>Neoptera</taxon>
        <taxon>Endopterygota</taxon>
        <taxon>Diptera</taxon>
        <taxon>Nematocera</taxon>
        <taxon>Culicoidea</taxon>
        <taxon>Culicidae</taxon>
        <taxon>Anophelinae</taxon>
        <taxon>Anopheles</taxon>
        <taxon>Anopheles maculatus group</taxon>
    </lineage>
</organism>
<reference evidence="2" key="2">
    <citation type="submission" date="2020-05" db="UniProtKB">
        <authorList>
            <consortium name="EnsemblMetazoa"/>
        </authorList>
    </citation>
    <scope>IDENTIFICATION</scope>
    <source>
        <strain evidence="2">maculatus3</strain>
    </source>
</reference>
<protein>
    <submittedName>
        <fullName evidence="2">Uncharacterized protein</fullName>
    </submittedName>
</protein>
<dbReference type="VEuPathDB" id="VectorBase:AMAM006099"/>
<feature type="compositionally biased region" description="Acidic residues" evidence="1">
    <location>
        <begin position="43"/>
        <end position="54"/>
    </location>
</feature>
<evidence type="ECO:0000256" key="1">
    <source>
        <dbReference type="SAM" id="MobiDB-lite"/>
    </source>
</evidence>